<evidence type="ECO:0000313" key="3">
    <source>
        <dbReference type="Proteomes" id="UP000671879"/>
    </source>
</evidence>
<dbReference type="CDD" id="cd02440">
    <property type="entry name" value="AdoMet_MTases"/>
    <property type="match status" value="1"/>
</dbReference>
<name>A0A9Q7AAW3_9BACT</name>
<dbReference type="KEGG" id="aram:KAR29_05595"/>
<feature type="region of interest" description="Disordered" evidence="1">
    <location>
        <begin position="211"/>
        <end position="236"/>
    </location>
</feature>
<dbReference type="GO" id="GO:0032259">
    <property type="term" value="P:methylation"/>
    <property type="evidence" value="ECO:0007669"/>
    <property type="project" value="UniProtKB-KW"/>
</dbReference>
<reference evidence="3" key="1">
    <citation type="submission" date="2021-04" db="EMBL/GenBank/DDBJ databases">
        <title>A novel Synergistetes isolate from a pyrite-forming mixed culture.</title>
        <authorList>
            <person name="Bunk B."/>
            <person name="Sproer C."/>
            <person name="Spring S."/>
            <person name="Pester M."/>
        </authorList>
    </citation>
    <scope>NUCLEOTIDE SEQUENCE [LARGE SCALE GENOMIC DNA]</scope>
    <source>
        <strain evidence="3">J.5.4.2-T.3.5.2</strain>
    </source>
</reference>
<keyword evidence="2" id="KW-0808">Transferase</keyword>
<sequence>MDHRTREYYDLRAAELACRYDGARGGVAERFDRAFPRGGRVLDVGAGSGRDLNRLLLGGWDGWGAEPCRALIGEAERLYPAVRGRIRQSALPDLDGIGDGAFDGVLCSAVLMHLADGELERSFTGIRRVLRDGGTFLVSLPLDGEGRPFRGGDDDGRLFNGLSPEGLERGLAKRGFASLGRWENGDGLGRDDRRWALGLFRLSRRGDGAVFPPEAASDRRRLPADGVPPGRGRVRR</sequence>
<evidence type="ECO:0000256" key="1">
    <source>
        <dbReference type="SAM" id="MobiDB-lite"/>
    </source>
</evidence>
<keyword evidence="3" id="KW-1185">Reference proteome</keyword>
<dbReference type="Proteomes" id="UP000671879">
    <property type="component" value="Chromosome"/>
</dbReference>
<proteinExistence type="predicted"/>
<gene>
    <name evidence="2" type="ORF">KAR29_05595</name>
</gene>
<evidence type="ECO:0000313" key="2">
    <source>
        <dbReference type="EMBL" id="QTX33346.1"/>
    </source>
</evidence>
<keyword evidence="2" id="KW-0489">Methyltransferase</keyword>
<organism evidence="2 3">
    <name type="scientific">Aminithiophilus ramosus</name>
    <dbReference type="NCBI Taxonomy" id="3029084"/>
    <lineage>
        <taxon>Bacteria</taxon>
        <taxon>Thermotogati</taxon>
        <taxon>Synergistota</taxon>
        <taxon>Synergistia</taxon>
        <taxon>Synergistales</taxon>
        <taxon>Aminithiophilaceae</taxon>
        <taxon>Aminithiophilus</taxon>
    </lineage>
</organism>
<dbReference type="RefSeq" id="WP_274374633.1">
    <property type="nucleotide sequence ID" value="NZ_CP072943.1"/>
</dbReference>
<dbReference type="Gene3D" id="3.40.50.150">
    <property type="entry name" value="Vaccinia Virus protein VP39"/>
    <property type="match status" value="1"/>
</dbReference>
<accession>A0A9Q7AAW3</accession>
<dbReference type="InterPro" id="IPR029063">
    <property type="entry name" value="SAM-dependent_MTases_sf"/>
</dbReference>
<dbReference type="EMBL" id="CP072943">
    <property type="protein sequence ID" value="QTX33346.1"/>
    <property type="molecule type" value="Genomic_DNA"/>
</dbReference>
<dbReference type="GO" id="GO:0008168">
    <property type="term" value="F:methyltransferase activity"/>
    <property type="evidence" value="ECO:0007669"/>
    <property type="project" value="UniProtKB-KW"/>
</dbReference>
<protein>
    <submittedName>
        <fullName evidence="2">Class I SAM-dependent methyltransferase</fullName>
    </submittedName>
</protein>
<dbReference type="Pfam" id="PF13489">
    <property type="entry name" value="Methyltransf_23"/>
    <property type="match status" value="1"/>
</dbReference>
<dbReference type="AlphaFoldDB" id="A0A9Q7AAW3"/>
<feature type="compositionally biased region" description="Low complexity" evidence="1">
    <location>
        <begin position="227"/>
        <end position="236"/>
    </location>
</feature>
<dbReference type="SUPFAM" id="SSF53335">
    <property type="entry name" value="S-adenosyl-L-methionine-dependent methyltransferases"/>
    <property type="match status" value="1"/>
</dbReference>